<protein>
    <recommendedName>
        <fullName evidence="1">DUF4055 domain-containing protein</fullName>
    </recommendedName>
</protein>
<evidence type="ECO:0000313" key="3">
    <source>
        <dbReference type="Proteomes" id="UP000178776"/>
    </source>
</evidence>
<dbReference type="RefSeq" id="WP_070978370.1">
    <property type="nucleotide sequence ID" value="NZ_CP017707.1"/>
</dbReference>
<proteinExistence type="predicted"/>
<dbReference type="InterPro" id="IPR025129">
    <property type="entry name" value="DUF4055"/>
</dbReference>
<name>A0A1D9LCC3_9NEIS</name>
<evidence type="ECO:0000313" key="2">
    <source>
        <dbReference type="EMBL" id="AOZ48834.1"/>
    </source>
</evidence>
<organism evidence="2 3">
    <name type="scientific">Chromobacterium vaccinii</name>
    <dbReference type="NCBI Taxonomy" id="1108595"/>
    <lineage>
        <taxon>Bacteria</taxon>
        <taxon>Pseudomonadati</taxon>
        <taxon>Pseudomonadota</taxon>
        <taxon>Betaproteobacteria</taxon>
        <taxon>Neisseriales</taxon>
        <taxon>Chromobacteriaceae</taxon>
        <taxon>Chromobacterium</taxon>
    </lineage>
</organism>
<feature type="domain" description="DUF4055" evidence="1">
    <location>
        <begin position="232"/>
        <end position="369"/>
    </location>
</feature>
<dbReference type="KEGG" id="cvc:BKX93_01700"/>
<dbReference type="Proteomes" id="UP000178776">
    <property type="component" value="Chromosome"/>
</dbReference>
<dbReference type="EMBL" id="CP017707">
    <property type="protein sequence ID" value="AOZ48834.1"/>
    <property type="molecule type" value="Genomic_DNA"/>
</dbReference>
<dbReference type="STRING" id="1108595.BKX93_01700"/>
<gene>
    <name evidence="2" type="ORF">BKX93_01700</name>
</gene>
<dbReference type="Pfam" id="PF13264">
    <property type="entry name" value="DUF4055"/>
    <property type="match status" value="1"/>
</dbReference>
<accession>A0A1D9LCC3</accession>
<evidence type="ECO:0000259" key="1">
    <source>
        <dbReference type="Pfam" id="PF13264"/>
    </source>
</evidence>
<dbReference type="GeneID" id="68839934"/>
<dbReference type="AlphaFoldDB" id="A0A1D9LCC3"/>
<sequence length="452" mass="49454">MPINSTHPDYDANIDKWQRCRDAYDGEDAVKAANTKYLPKLGGQTGEEYEAYKLRALYYEAMGRSVDGFVGAIARKPTIIELPDGLAALGQDATADGVNLQEFIKNLCSENLLEGRLGILVDHDGARAYLRIYRAENIINWGANWLVLTESVCIPDPKDPYKQNEVTQCRELMLDGSTYKARIWRQKADATGRGEWAIVEELTPTKRGAALSSIPFFWLSPQGGTQAISKPPLLGLANVALSHYRSSADLEHGRHFTGLPTLWVSGLDDNEQPIMIGSATLLKIPNPQGRVEYAEFHGTGLGSLEKALESKEHMMAVLGAAVFADQRRGVEAAETARIRTSGETSLLMGTVTATESVIVAVLQCAADWMGVSGDIKITINRDFVDTQLGPQQLQGLVQAYQAGSMSLDTFIFNMQEAEMLPPDRTIDDEKELIRAAGAVPPMVTTNDRPPQG</sequence>
<reference evidence="2 3" key="1">
    <citation type="submission" date="2016-10" db="EMBL/GenBank/DDBJ databases">
        <title>Chromobacterium muskegensis sp. nov., an insecticidal bacterium isolated from Sphagnum bogs.</title>
        <authorList>
            <person name="Sparks M.E."/>
            <person name="Blackburn M.B."/>
            <person name="Gundersen-Rindal D.E."/>
            <person name="Mitchell A."/>
            <person name="Farrar R."/>
            <person name="Kuhar D."/>
        </authorList>
    </citation>
    <scope>NUCLEOTIDE SEQUENCE [LARGE SCALE GENOMIC DNA]</scope>
    <source>
        <strain evidence="2 3">21-1</strain>
    </source>
</reference>